<organism evidence="1 2">
    <name type="scientific">Pyrobaculum ferrireducens</name>
    <dbReference type="NCBI Taxonomy" id="1104324"/>
    <lineage>
        <taxon>Archaea</taxon>
        <taxon>Thermoproteota</taxon>
        <taxon>Thermoprotei</taxon>
        <taxon>Thermoproteales</taxon>
        <taxon>Thermoproteaceae</taxon>
        <taxon>Pyrobaculum</taxon>
    </lineage>
</organism>
<dbReference type="GeneID" id="11595445"/>
<reference evidence="1 2" key="1">
    <citation type="journal article" date="2012" name="J. Bacteriol.">
        <title>Complete genome sequence of strain 1860, a crenarchaeon of the genus pyrobaculum able to grow with various electron acceptors.</title>
        <authorList>
            <person name="Mardanov A.V."/>
            <person name="Gumerov V.M."/>
            <person name="Slobodkina G.B."/>
            <person name="Beletsky A.V."/>
            <person name="Bonch-Osmolovskaya E.A."/>
            <person name="Ravin N.V."/>
            <person name="Skryabin K.G."/>
        </authorList>
    </citation>
    <scope>NUCLEOTIDE SEQUENCE [LARGE SCALE GENOMIC DNA]</scope>
    <source>
        <strain evidence="1 2">1860</strain>
    </source>
</reference>
<evidence type="ECO:0000313" key="2">
    <source>
        <dbReference type="Proteomes" id="UP000005867"/>
    </source>
</evidence>
<dbReference type="EMBL" id="CP003098">
    <property type="protein sequence ID" value="AET32623.1"/>
    <property type="molecule type" value="Genomic_DNA"/>
</dbReference>
<protein>
    <submittedName>
        <fullName evidence="1">Uncharacterized protein</fullName>
    </submittedName>
</protein>
<dbReference type="STRING" id="1104324.P186_1192"/>
<dbReference type="RefSeq" id="WP_014288451.1">
    <property type="nucleotide sequence ID" value="NC_016645.1"/>
</dbReference>
<gene>
    <name evidence="1" type="ORF">P186_1192</name>
</gene>
<dbReference type="HOGENOM" id="CLU_1567219_0_0_2"/>
<name>G7VCT4_9CREN</name>
<dbReference type="AlphaFoldDB" id="G7VCT4"/>
<dbReference type="KEGG" id="pyr:P186_1192"/>
<proteinExistence type="predicted"/>
<dbReference type="eggNOG" id="arCOG05617">
    <property type="taxonomic scope" value="Archaea"/>
</dbReference>
<keyword evidence="2" id="KW-1185">Reference proteome</keyword>
<evidence type="ECO:0000313" key="1">
    <source>
        <dbReference type="EMBL" id="AET32623.1"/>
    </source>
</evidence>
<sequence length="165" mass="18061">MNTLTKLLIIVGSTAATVAVVLAALNALHNLHPELYAIAKSIAAGKNFHVNNPVMIEVYKVAYYYNNNGVVLTKTQADATPALYAVAFGNSCPPIDDLLGYLYTSRNNTAILGQCVYVLPIIEGNRVVHYVPTCKSGTEFKPEVITTRFIYRAVAYEVTLYIIKC</sequence>
<dbReference type="OrthoDB" id="29178at2157"/>
<dbReference type="Proteomes" id="UP000005867">
    <property type="component" value="Chromosome"/>
</dbReference>
<dbReference type="BioCyc" id="PSP1104324:GJSN-1162-MONOMER"/>
<accession>G7VCT4</accession>